<keyword evidence="5 8" id="KW-1133">Transmembrane helix</keyword>
<dbReference type="STRING" id="1003195.SCATT_19720"/>
<feature type="transmembrane region" description="Helical" evidence="8">
    <location>
        <begin position="113"/>
        <end position="132"/>
    </location>
</feature>
<dbReference type="AlphaFoldDB" id="F8JUD4"/>
<feature type="transmembrane region" description="Helical" evidence="8">
    <location>
        <begin position="242"/>
        <end position="265"/>
    </location>
</feature>
<accession>G8WWD6</accession>
<evidence type="ECO:0000313" key="11">
    <source>
        <dbReference type="Proteomes" id="UP000007842"/>
    </source>
</evidence>
<keyword evidence="11" id="KW-1185">Reference proteome</keyword>
<evidence type="ECO:0000256" key="1">
    <source>
        <dbReference type="ARBA" id="ARBA00004651"/>
    </source>
</evidence>
<dbReference type="PANTHER" id="PTHR42703:SF1">
    <property type="entry name" value="NA(+)_H(+) ANTIPORTER SUBUNIT D1"/>
    <property type="match status" value="1"/>
</dbReference>
<organism evidence="10 11">
    <name type="scientific">Streptantibioticus cattleyicolor (strain ATCC 35852 / DSM 46488 / JCM 4925 / NBRC 14057 / NRRL 8057)</name>
    <name type="common">Streptomyces cattleya</name>
    <dbReference type="NCBI Taxonomy" id="1003195"/>
    <lineage>
        <taxon>Bacteria</taxon>
        <taxon>Bacillati</taxon>
        <taxon>Actinomycetota</taxon>
        <taxon>Actinomycetes</taxon>
        <taxon>Kitasatosporales</taxon>
        <taxon>Streptomycetaceae</taxon>
        <taxon>Streptantibioticus</taxon>
    </lineage>
</organism>
<feature type="transmembrane region" description="Helical" evidence="8">
    <location>
        <begin position="211"/>
        <end position="230"/>
    </location>
</feature>
<evidence type="ECO:0000256" key="6">
    <source>
        <dbReference type="ARBA" id="ARBA00023136"/>
    </source>
</evidence>
<dbReference type="KEGG" id="sct:SCAT_1981"/>
<feature type="domain" description="NADH:quinone oxidoreductase/Mrp antiporter transmembrane" evidence="9">
    <location>
        <begin position="133"/>
        <end position="409"/>
    </location>
</feature>
<dbReference type="EMBL" id="CP003219">
    <property type="protein sequence ID" value="AEW94343.1"/>
    <property type="molecule type" value="Genomic_DNA"/>
</dbReference>
<evidence type="ECO:0000256" key="8">
    <source>
        <dbReference type="SAM" id="Phobius"/>
    </source>
</evidence>
<name>F8JUD4_STREN</name>
<feature type="transmembrane region" description="Helical" evidence="8">
    <location>
        <begin position="473"/>
        <end position="493"/>
    </location>
</feature>
<proteinExistence type="inferred from homology"/>
<feature type="transmembrane region" description="Helical" evidence="8">
    <location>
        <begin position="83"/>
        <end position="101"/>
    </location>
</feature>
<feature type="transmembrane region" description="Helical" evidence="8">
    <location>
        <begin position="529"/>
        <end position="553"/>
    </location>
</feature>
<evidence type="ECO:0000256" key="4">
    <source>
        <dbReference type="ARBA" id="ARBA00022692"/>
    </source>
</evidence>
<sequence length="595" mass="60987">MERLLPLIVVVPLLGAALLAAAGRHLPRQAGDTFGLLCAATATALAGAELARGPRPVVSWLGGWTPVHGHSVGIVLVGDRTGLGLAALASLLSAAVLVYSWRYFAEPPRRTPGAFPAMILLFQAGMAGFALTGDLFDAFVFFELMGVVAYALTGYRVEARRAVQGGLTFGVVNSLGGYASLLGIGLLYARTGQLGMAQIGRRLDQFPRHDAVLTAAFVLVLTGLLVKSAAVPFHFWLPDAHAVAPTPVCMLLSGVMVETGVYGVFRVYHTVFAGPGGVPAADARRALLVLGVLTAVLGAVMCWQQRHLKRLLAFSTVAHTGLFLTALALFTPKATAGIALYVLGHAGTKAALFACAGVLLDRYGSVDEHELHGRARELPFLGTLVAVGGLALAGLPPFGTGLGKAVAEESATPLPVLFVLVSALTGAAVLRAAGRVFLGAGRPLTDDGADATSGSGEEPETEGEVRAVPPPMVAVAAALLLGALAVGTVPALADAVARAAVSFTDHAGYAAAVLDARPPGTPSPPAVGWTLPGVLLGLVSAAVAVALAALALYRPALVAPLRRTGPLRRLQSGHIGDYVAWTAAGMGLLAVLTHW</sequence>
<evidence type="ECO:0000256" key="7">
    <source>
        <dbReference type="RuleBase" id="RU000320"/>
    </source>
</evidence>
<feature type="transmembrane region" description="Helical" evidence="8">
    <location>
        <begin position="167"/>
        <end position="191"/>
    </location>
</feature>
<protein>
    <submittedName>
        <fullName evidence="10">NADH-dehydrogenase</fullName>
    </submittedName>
</protein>
<keyword evidence="4 7" id="KW-0812">Transmembrane</keyword>
<dbReference type="PATRIC" id="fig|1003195.11.peg.3510"/>
<evidence type="ECO:0000256" key="2">
    <source>
        <dbReference type="ARBA" id="ARBA00005346"/>
    </source>
</evidence>
<dbReference type="InterPro" id="IPR001750">
    <property type="entry name" value="ND/Mrp_TM"/>
</dbReference>
<dbReference type="RefSeq" id="WP_014142736.1">
    <property type="nucleotide sequence ID" value="NC_016111.1"/>
</dbReference>
<evidence type="ECO:0000256" key="5">
    <source>
        <dbReference type="ARBA" id="ARBA00022989"/>
    </source>
</evidence>
<comment type="subcellular location">
    <subcellularLocation>
        <location evidence="1">Cell membrane</location>
        <topology evidence="1">Multi-pass membrane protein</topology>
    </subcellularLocation>
    <subcellularLocation>
        <location evidence="7">Membrane</location>
        <topology evidence="7">Multi-pass membrane protein</topology>
    </subcellularLocation>
</comment>
<dbReference type="Pfam" id="PF00361">
    <property type="entry name" value="Proton_antipo_M"/>
    <property type="match status" value="1"/>
</dbReference>
<gene>
    <name evidence="10" type="ordered locus">SCATT_19720</name>
</gene>
<dbReference type="HOGENOM" id="CLU_007100_9_4_11"/>
<dbReference type="Proteomes" id="UP000007842">
    <property type="component" value="Chromosome"/>
</dbReference>
<reference evidence="11" key="1">
    <citation type="submission" date="2011-12" db="EMBL/GenBank/DDBJ databases">
        <title>Complete genome sequence of Streptomyces cattleya strain DSM 46488.</title>
        <authorList>
            <person name="Ou H.-Y."/>
            <person name="Li P."/>
            <person name="Zhao C."/>
            <person name="O'Hagan D."/>
            <person name="Deng Z."/>
        </authorList>
    </citation>
    <scope>NUCLEOTIDE SEQUENCE [LARGE SCALE GENOMIC DNA]</scope>
    <source>
        <strain evidence="11">ATCC 35852 / DSM 46488 / JCM 4925 / NBRC 14057 / NRRL 8057</strain>
    </source>
</reference>
<feature type="transmembrane region" description="Helical" evidence="8">
    <location>
        <begin position="411"/>
        <end position="433"/>
    </location>
</feature>
<feature type="transmembrane region" description="Helical" evidence="8">
    <location>
        <begin position="285"/>
        <end position="304"/>
    </location>
</feature>
<dbReference type="KEGG" id="scy:SCATT_19720"/>
<dbReference type="InterPro" id="IPR050586">
    <property type="entry name" value="CPA3_Na-H_Antiporter_D"/>
</dbReference>
<keyword evidence="6 8" id="KW-0472">Membrane</keyword>
<dbReference type="PANTHER" id="PTHR42703">
    <property type="entry name" value="NADH DEHYDROGENASE"/>
    <property type="match status" value="1"/>
</dbReference>
<evidence type="ECO:0000256" key="3">
    <source>
        <dbReference type="ARBA" id="ARBA00022475"/>
    </source>
</evidence>
<dbReference type="OrthoDB" id="9768329at2"/>
<feature type="transmembrane region" description="Helical" evidence="8">
    <location>
        <begin position="138"/>
        <end position="155"/>
    </location>
</feature>
<feature type="transmembrane region" description="Helical" evidence="8">
    <location>
        <begin position="380"/>
        <end position="399"/>
    </location>
</feature>
<comment type="similarity">
    <text evidence="2">Belongs to the CPA3 antiporters (TC 2.A.63) subunit D family.</text>
</comment>
<dbReference type="eggNOG" id="COG0651">
    <property type="taxonomic scope" value="Bacteria"/>
</dbReference>
<evidence type="ECO:0000259" key="9">
    <source>
        <dbReference type="Pfam" id="PF00361"/>
    </source>
</evidence>
<accession>F8JUD4</accession>
<dbReference type="GO" id="GO:0005886">
    <property type="term" value="C:plasma membrane"/>
    <property type="evidence" value="ECO:0007669"/>
    <property type="project" value="UniProtKB-SubCell"/>
</dbReference>
<keyword evidence="3" id="KW-1003">Cell membrane</keyword>
<evidence type="ECO:0000313" key="10">
    <source>
        <dbReference type="EMBL" id="AEW94343.1"/>
    </source>
</evidence>